<reference evidence="1 2" key="1">
    <citation type="submission" date="2019-04" db="EMBL/GenBank/DDBJ databases">
        <title>Friends and foes A comparative genomics study of 23 Aspergillus species from section Flavi.</title>
        <authorList>
            <consortium name="DOE Joint Genome Institute"/>
            <person name="Kjaerbolling I."/>
            <person name="Vesth T."/>
            <person name="Frisvad J.C."/>
            <person name="Nybo J.L."/>
            <person name="Theobald S."/>
            <person name="Kildgaard S."/>
            <person name="Isbrandt T."/>
            <person name="Kuo A."/>
            <person name="Sato A."/>
            <person name="Lyhne E.K."/>
            <person name="Kogle M.E."/>
            <person name="Wiebenga A."/>
            <person name="Kun R.S."/>
            <person name="Lubbers R.J."/>
            <person name="Makela M.R."/>
            <person name="Barry K."/>
            <person name="Chovatia M."/>
            <person name="Clum A."/>
            <person name="Daum C."/>
            <person name="Haridas S."/>
            <person name="He G."/>
            <person name="LaButti K."/>
            <person name="Lipzen A."/>
            <person name="Mondo S."/>
            <person name="Riley R."/>
            <person name="Salamov A."/>
            <person name="Simmons B.A."/>
            <person name="Magnuson J.K."/>
            <person name="Henrissat B."/>
            <person name="Mortensen U.H."/>
            <person name="Larsen T.O."/>
            <person name="Devries R.P."/>
            <person name="Grigoriev I.V."/>
            <person name="Machida M."/>
            <person name="Baker S.E."/>
            <person name="Andersen M.R."/>
        </authorList>
    </citation>
    <scope>NUCLEOTIDE SEQUENCE [LARGE SCALE GENOMIC DNA]</scope>
    <source>
        <strain evidence="1 2">CBS 151.66</strain>
    </source>
</reference>
<dbReference type="Proteomes" id="UP000326565">
    <property type="component" value="Unassembled WGS sequence"/>
</dbReference>
<gene>
    <name evidence="1" type="ORF">BDV29DRAFT_184081</name>
</gene>
<sequence length="56" mass="6443">MMNCDQFVIGFIESVRKIAQRGDTTPALSRVEEALRQIQQDTTNGFKQIRKDTEDI</sequence>
<evidence type="ECO:0000313" key="1">
    <source>
        <dbReference type="EMBL" id="KAB8068696.1"/>
    </source>
</evidence>
<evidence type="ECO:0000313" key="2">
    <source>
        <dbReference type="Proteomes" id="UP000326565"/>
    </source>
</evidence>
<proteinExistence type="predicted"/>
<dbReference type="AlphaFoldDB" id="A0A5N5WJI7"/>
<protein>
    <submittedName>
        <fullName evidence="1">Uncharacterized protein</fullName>
    </submittedName>
</protein>
<accession>A0A5N5WJI7</accession>
<dbReference type="EMBL" id="ML732378">
    <property type="protein sequence ID" value="KAB8068696.1"/>
    <property type="molecule type" value="Genomic_DNA"/>
</dbReference>
<name>A0A5N5WJI7_9EURO</name>
<feature type="non-terminal residue" evidence="1">
    <location>
        <position position="56"/>
    </location>
</feature>
<keyword evidence="2" id="KW-1185">Reference proteome</keyword>
<organism evidence="1 2">
    <name type="scientific">Aspergillus leporis</name>
    <dbReference type="NCBI Taxonomy" id="41062"/>
    <lineage>
        <taxon>Eukaryota</taxon>
        <taxon>Fungi</taxon>
        <taxon>Dikarya</taxon>
        <taxon>Ascomycota</taxon>
        <taxon>Pezizomycotina</taxon>
        <taxon>Eurotiomycetes</taxon>
        <taxon>Eurotiomycetidae</taxon>
        <taxon>Eurotiales</taxon>
        <taxon>Aspergillaceae</taxon>
        <taxon>Aspergillus</taxon>
        <taxon>Aspergillus subgen. Circumdati</taxon>
    </lineage>
</organism>